<dbReference type="OrthoDB" id="9787654at2"/>
<dbReference type="Pfam" id="PF04909">
    <property type="entry name" value="Amidohydro_2"/>
    <property type="match status" value="1"/>
</dbReference>
<protein>
    <submittedName>
        <fullName evidence="2">Putative TIM-barrel fold metal-dependent hydrolase</fullName>
    </submittedName>
</protein>
<reference evidence="2 3" key="1">
    <citation type="submission" date="2019-07" db="EMBL/GenBank/DDBJ databases">
        <title>Genome sequencing of lignin-degrading bacterial isolates.</title>
        <authorList>
            <person name="Gladden J."/>
        </authorList>
    </citation>
    <scope>NUCLEOTIDE SEQUENCE [LARGE SCALE GENOMIC DNA]</scope>
    <source>
        <strain evidence="2 3">J11</strain>
    </source>
</reference>
<evidence type="ECO:0000259" key="1">
    <source>
        <dbReference type="Pfam" id="PF04909"/>
    </source>
</evidence>
<comment type="caution">
    <text evidence="2">The sequence shown here is derived from an EMBL/GenBank/DDBJ whole genome shotgun (WGS) entry which is preliminary data.</text>
</comment>
<dbReference type="InterPro" id="IPR032466">
    <property type="entry name" value="Metal_Hydrolase"/>
</dbReference>
<sequence>MPPSDRQTVASVDSHAHVFVQGLSLADSRRYRPEHDATLEHYLALLDANAISHGVLVQPSFLGTDNGYLLDALRQAPQRLRGVVVVDPSVPAGQLEAMTRAGVVGMRLNLIGLAAPKLDDPAWQALLSTIDALGWHVEVHLPAGRLQEVVPTLLDTGCRVVVDHFGRPDAALGVRDPGFQFLLRQADTGRVWVKLSGAYRNWDAAQCADAPREAARQLLSAFGAQRLMWGSDWPHTQHGHVSYRPTREWLDDWIDDSDQRRTLLADTPLRLFQFQRDQA</sequence>
<dbReference type="EMBL" id="VLJN01000011">
    <property type="protein sequence ID" value="TWG87037.1"/>
    <property type="molecule type" value="Genomic_DNA"/>
</dbReference>
<dbReference type="AlphaFoldDB" id="A0A562BPD0"/>
<dbReference type="Proteomes" id="UP000318141">
    <property type="component" value="Unassembled WGS sequence"/>
</dbReference>
<name>A0A562BPD0_9BURK</name>
<dbReference type="InterPro" id="IPR006680">
    <property type="entry name" value="Amidohydro-rel"/>
</dbReference>
<organism evidence="2 3">
    <name type="scientific">Cupriavidus gilardii J11</name>
    <dbReference type="NCBI Taxonomy" id="936133"/>
    <lineage>
        <taxon>Bacteria</taxon>
        <taxon>Pseudomonadati</taxon>
        <taxon>Pseudomonadota</taxon>
        <taxon>Betaproteobacteria</taxon>
        <taxon>Burkholderiales</taxon>
        <taxon>Burkholderiaceae</taxon>
        <taxon>Cupriavidus</taxon>
    </lineage>
</organism>
<keyword evidence="2" id="KW-0378">Hydrolase</keyword>
<dbReference type="GO" id="GO:0016787">
    <property type="term" value="F:hydrolase activity"/>
    <property type="evidence" value="ECO:0007669"/>
    <property type="project" value="UniProtKB-KW"/>
</dbReference>
<accession>A0A562BPD0</accession>
<gene>
    <name evidence="2" type="ORF">L602_001900000400</name>
</gene>
<dbReference type="InterPro" id="IPR052358">
    <property type="entry name" value="Aro_Compnd_Degr_Hydrolases"/>
</dbReference>
<proteinExistence type="predicted"/>
<dbReference type="SUPFAM" id="SSF51556">
    <property type="entry name" value="Metallo-dependent hydrolases"/>
    <property type="match status" value="1"/>
</dbReference>
<dbReference type="PANTHER" id="PTHR35563:SF2">
    <property type="entry name" value="BARREL METAL-DEPENDENT HYDROLASE, PUTATIVE (AFU_ORTHOLOGUE AFUA_1G16240)-RELATED"/>
    <property type="match status" value="1"/>
</dbReference>
<evidence type="ECO:0000313" key="3">
    <source>
        <dbReference type="Proteomes" id="UP000318141"/>
    </source>
</evidence>
<dbReference type="PANTHER" id="PTHR35563">
    <property type="entry name" value="BARREL METAL-DEPENDENT HYDROLASE, PUTATIVE (AFU_ORTHOLOGUE AFUA_1G16240)-RELATED"/>
    <property type="match status" value="1"/>
</dbReference>
<keyword evidence="3" id="KW-1185">Reference proteome</keyword>
<dbReference type="Gene3D" id="3.20.20.140">
    <property type="entry name" value="Metal-dependent hydrolases"/>
    <property type="match status" value="1"/>
</dbReference>
<feature type="domain" description="Amidohydrolase-related" evidence="1">
    <location>
        <begin position="12"/>
        <end position="274"/>
    </location>
</feature>
<evidence type="ECO:0000313" key="2">
    <source>
        <dbReference type="EMBL" id="TWG87037.1"/>
    </source>
</evidence>